<sequence>MARLSKNIFNLLAVALAIAFLAIYVVHSNVVSDTDNALDRSSRYDVAWVGAAGRLESLHLQNALSNFIISSDSADASQVVLFADILTSRFKVFEAPAFQSFLDRKERRRPLLEKARGRFAAIVTDLKSIETLPTAARENLKLELEKVNAAVDRIGAEAQMDSVNEVAEIRKELKKKQYLQKWIATGLFGSIALLLVIAAVQNRYLRVANRKAVRNADEFSYLAHHDNLTGLPNRMAFNKAFSASVARFKDGVSDGLAVLAFDLDGFKAVNDRLGHATGDALLRQVADRMSHTCSGFPNAILSARIGGDEFVAMLDTALGEEAVLRQAEQLRAVLSAHYMIDGAAVIVGASVGVAISKPDRDPASLLIDADIALSQAKSSGKDRALLFDPAMHDLFLRRALIQAELACAIDNDQITPHYQIKVDVRTGRVTGAEVLARWTHPTLGPISPGEFTKIAEQSGLIVPLGRKILEKACRDALHFPAGMGIAVNLSVVQFVRGDLVQTVRDVLADTGFPADRLTLEVTESLMITEEGRAVEILSQFRKMGIAIALDDFGTGYSALSYLRQFEWDELKIDRSFVMEIEEDSRAGSIVGSIVSMAHQLGIKVTAEGAETCGQVTMLRKAGCDTIQGYHFGRPVPFSDFPAAMLQAVAASAKLKVMEDAADSAVA</sequence>
<evidence type="ECO:0000259" key="3">
    <source>
        <dbReference type="PROSITE" id="PS50887"/>
    </source>
</evidence>
<proteinExistence type="predicted"/>
<dbReference type="RefSeq" id="WP_252916701.1">
    <property type="nucleotide sequence ID" value="NZ_JAAAML010000003.1"/>
</dbReference>
<feature type="domain" description="GGDEF" evidence="3">
    <location>
        <begin position="254"/>
        <end position="389"/>
    </location>
</feature>
<dbReference type="SUPFAM" id="SSF55073">
    <property type="entry name" value="Nucleotide cyclase"/>
    <property type="match status" value="1"/>
</dbReference>
<evidence type="ECO:0000313" key="5">
    <source>
        <dbReference type="Proteomes" id="UP001320715"/>
    </source>
</evidence>
<dbReference type="CDD" id="cd01948">
    <property type="entry name" value="EAL"/>
    <property type="match status" value="1"/>
</dbReference>
<comment type="caution">
    <text evidence="4">The sequence shown here is derived from an EMBL/GenBank/DDBJ whole genome shotgun (WGS) entry which is preliminary data.</text>
</comment>
<dbReference type="InterPro" id="IPR029787">
    <property type="entry name" value="Nucleotide_cyclase"/>
</dbReference>
<dbReference type="PANTHER" id="PTHR44757">
    <property type="entry name" value="DIGUANYLATE CYCLASE DGCP"/>
    <property type="match status" value="1"/>
</dbReference>
<dbReference type="SUPFAM" id="SSF141868">
    <property type="entry name" value="EAL domain-like"/>
    <property type="match status" value="1"/>
</dbReference>
<dbReference type="CDD" id="cd01949">
    <property type="entry name" value="GGDEF"/>
    <property type="match status" value="1"/>
</dbReference>
<dbReference type="NCBIfam" id="TIGR00254">
    <property type="entry name" value="GGDEF"/>
    <property type="match status" value="1"/>
</dbReference>
<keyword evidence="5" id="KW-1185">Reference proteome</keyword>
<dbReference type="InterPro" id="IPR052155">
    <property type="entry name" value="Biofilm_reg_signaling"/>
</dbReference>
<feature type="domain" description="EAL" evidence="2">
    <location>
        <begin position="398"/>
        <end position="648"/>
    </location>
</feature>
<dbReference type="InterPro" id="IPR001633">
    <property type="entry name" value="EAL_dom"/>
</dbReference>
<dbReference type="PANTHER" id="PTHR44757:SF2">
    <property type="entry name" value="BIOFILM ARCHITECTURE MAINTENANCE PROTEIN MBAA"/>
    <property type="match status" value="1"/>
</dbReference>
<dbReference type="Gene3D" id="3.30.70.270">
    <property type="match status" value="1"/>
</dbReference>
<evidence type="ECO:0000259" key="2">
    <source>
        <dbReference type="PROSITE" id="PS50883"/>
    </source>
</evidence>
<accession>A0ABT1CUS9</accession>
<dbReference type="PROSITE" id="PS50883">
    <property type="entry name" value="EAL"/>
    <property type="match status" value="1"/>
</dbReference>
<dbReference type="Gene3D" id="3.20.20.450">
    <property type="entry name" value="EAL domain"/>
    <property type="match status" value="1"/>
</dbReference>
<protein>
    <submittedName>
        <fullName evidence="4">EAL domain-containing protein</fullName>
    </submittedName>
</protein>
<organism evidence="4 5">
    <name type="scientific">Hoeflea alexandrii</name>
    <dbReference type="NCBI Taxonomy" id="288436"/>
    <lineage>
        <taxon>Bacteria</taxon>
        <taxon>Pseudomonadati</taxon>
        <taxon>Pseudomonadota</taxon>
        <taxon>Alphaproteobacteria</taxon>
        <taxon>Hyphomicrobiales</taxon>
        <taxon>Rhizobiaceae</taxon>
        <taxon>Hoeflea</taxon>
    </lineage>
</organism>
<evidence type="ECO:0000313" key="4">
    <source>
        <dbReference type="EMBL" id="MCO6409942.1"/>
    </source>
</evidence>
<dbReference type="PROSITE" id="PS50887">
    <property type="entry name" value="GGDEF"/>
    <property type="match status" value="1"/>
</dbReference>
<dbReference type="InterPro" id="IPR043128">
    <property type="entry name" value="Rev_trsase/Diguanyl_cyclase"/>
</dbReference>
<evidence type="ECO:0000256" key="1">
    <source>
        <dbReference type="SAM" id="Phobius"/>
    </source>
</evidence>
<dbReference type="Pfam" id="PF00563">
    <property type="entry name" value="EAL"/>
    <property type="match status" value="1"/>
</dbReference>
<keyword evidence="1" id="KW-1133">Transmembrane helix</keyword>
<dbReference type="Proteomes" id="UP001320715">
    <property type="component" value="Unassembled WGS sequence"/>
</dbReference>
<keyword evidence="1" id="KW-0812">Transmembrane</keyword>
<dbReference type="SMART" id="SM00267">
    <property type="entry name" value="GGDEF"/>
    <property type="match status" value="1"/>
</dbReference>
<dbReference type="InterPro" id="IPR000160">
    <property type="entry name" value="GGDEF_dom"/>
</dbReference>
<name>A0ABT1CUS9_9HYPH</name>
<reference evidence="4 5" key="1">
    <citation type="submission" date="2020-01" db="EMBL/GenBank/DDBJ databases">
        <title>Genomes of bacteria type strains.</title>
        <authorList>
            <person name="Chen J."/>
            <person name="Zhu S."/>
            <person name="Yang J."/>
        </authorList>
    </citation>
    <scope>NUCLEOTIDE SEQUENCE [LARGE SCALE GENOMIC DNA]</scope>
    <source>
        <strain evidence="4 5">DSM 16655</strain>
    </source>
</reference>
<dbReference type="SMART" id="SM00052">
    <property type="entry name" value="EAL"/>
    <property type="match status" value="1"/>
</dbReference>
<keyword evidence="1" id="KW-0472">Membrane</keyword>
<dbReference type="Pfam" id="PF00990">
    <property type="entry name" value="GGDEF"/>
    <property type="match status" value="1"/>
</dbReference>
<feature type="transmembrane region" description="Helical" evidence="1">
    <location>
        <begin position="182"/>
        <end position="200"/>
    </location>
</feature>
<gene>
    <name evidence="4" type="ORF">GTW23_17295</name>
</gene>
<dbReference type="EMBL" id="JAAAML010000003">
    <property type="protein sequence ID" value="MCO6409942.1"/>
    <property type="molecule type" value="Genomic_DNA"/>
</dbReference>
<dbReference type="InterPro" id="IPR035919">
    <property type="entry name" value="EAL_sf"/>
</dbReference>